<evidence type="ECO:0000313" key="2">
    <source>
        <dbReference type="Proteomes" id="UP001157396"/>
    </source>
</evidence>
<dbReference type="AlphaFoldDB" id="A0AA43PIH4"/>
<proteinExistence type="predicted"/>
<dbReference type="EMBL" id="JARYTV010000005">
    <property type="protein sequence ID" value="MDH7960190.1"/>
    <property type="molecule type" value="Genomic_DNA"/>
</dbReference>
<evidence type="ECO:0000313" key="1">
    <source>
        <dbReference type="EMBL" id="MDH7960190.1"/>
    </source>
</evidence>
<comment type="caution">
    <text evidence="1">The sequence shown here is derived from an EMBL/GenBank/DDBJ whole genome shotgun (WGS) entry which is preliminary data.</text>
</comment>
<dbReference type="RefSeq" id="WP_265150522.1">
    <property type="nucleotide sequence ID" value="NZ_AP026069.1"/>
</dbReference>
<reference evidence="1" key="1">
    <citation type="submission" date="2023-04" db="EMBL/GenBank/DDBJ databases">
        <title>Genomic analysis of Lactococcus garvieae isolates.</title>
        <authorList>
            <person name="Zhanghang C."/>
        </authorList>
    </citation>
    <scope>NUCLEOTIDE SEQUENCE</scope>
    <source>
        <strain evidence="1">ZB-1</strain>
    </source>
</reference>
<name>A0AA43PIH4_9LACT</name>
<protein>
    <submittedName>
        <fullName evidence="1">Uncharacterized protein</fullName>
    </submittedName>
</protein>
<accession>A0AA43PIH4</accession>
<organism evidence="1 2">
    <name type="scientific">Lactococcus garvieae</name>
    <dbReference type="NCBI Taxonomy" id="1363"/>
    <lineage>
        <taxon>Bacteria</taxon>
        <taxon>Bacillati</taxon>
        <taxon>Bacillota</taxon>
        <taxon>Bacilli</taxon>
        <taxon>Lactobacillales</taxon>
        <taxon>Streptococcaceae</taxon>
        <taxon>Lactococcus</taxon>
    </lineage>
</organism>
<sequence length="63" mass="7719">MANNTTTLRDKMFFCYNKRVKQHLYFECEIDSEFSALHPKTKREFWVYFKTEELDKALAGYRK</sequence>
<dbReference type="Proteomes" id="UP001157396">
    <property type="component" value="Unassembled WGS sequence"/>
</dbReference>
<gene>
    <name evidence="1" type="ORF">QHR29_06880</name>
</gene>